<organism evidence="1 2">
    <name type="scientific">Ecytonucleospora hepatopenaei</name>
    <dbReference type="NCBI Taxonomy" id="646526"/>
    <lineage>
        <taxon>Eukaryota</taxon>
        <taxon>Fungi</taxon>
        <taxon>Fungi incertae sedis</taxon>
        <taxon>Microsporidia</taxon>
        <taxon>Enterocytozoonidae</taxon>
        <taxon>Ecytonucleospora</taxon>
    </lineage>
</organism>
<dbReference type="OrthoDB" id="267397at2759"/>
<dbReference type="VEuPathDB" id="MicrosporidiaDB:EHP00_1388"/>
<dbReference type="STRING" id="646526.A0A1W0E8W3"/>
<keyword evidence="2" id="KW-1185">Reference proteome</keyword>
<sequence length="266" mass="30195">MFFSPIGMKVNVQHLASIKAIYINKEDRLLAIKQKVAEAFHLNFENITLKIGDQTLNVDHKTAEELNLTENTTLIVKYTTKIEGATKGNSIASLLDNQGVKSMLKNPQTIKMMKGFFKKEDENSEENETMRMMMNSEGLEDEIEKMTQGGDYMKTQLRNVDLAMAKLENMPGGMNMMSSMMKDVGDPLKMLKGNSSFNEGYSMTENQKEHISVNGKNINYELLYRKQMKELQKNGFSIKEDNLNALKQTGGNLDMAIMSLLEKYDN</sequence>
<dbReference type="GO" id="GO:0006511">
    <property type="term" value="P:ubiquitin-dependent protein catabolic process"/>
    <property type="evidence" value="ECO:0007669"/>
    <property type="project" value="TreeGrafter"/>
</dbReference>
<dbReference type="GO" id="GO:0005829">
    <property type="term" value="C:cytosol"/>
    <property type="evidence" value="ECO:0007669"/>
    <property type="project" value="TreeGrafter"/>
</dbReference>
<reference evidence="1 2" key="1">
    <citation type="journal article" date="2017" name="Environ. Microbiol.">
        <title>Decay of the glycolytic pathway and adaptation to intranuclear parasitism within Enterocytozoonidae microsporidia.</title>
        <authorList>
            <person name="Wiredu Boakye D."/>
            <person name="Jaroenlak P."/>
            <person name="Prachumwat A."/>
            <person name="Williams T.A."/>
            <person name="Bateman K.S."/>
            <person name="Itsathitphaisarn O."/>
            <person name="Sritunyalucksana K."/>
            <person name="Paszkiewicz K.H."/>
            <person name="Moore K.A."/>
            <person name="Stentiford G.D."/>
            <person name="Williams B.A."/>
        </authorList>
    </citation>
    <scope>NUCLEOTIDE SEQUENCE [LARGE SCALE GENOMIC DNA]</scope>
    <source>
        <strain evidence="1 2">TH1</strain>
    </source>
</reference>
<dbReference type="SUPFAM" id="SSF46934">
    <property type="entry name" value="UBA-like"/>
    <property type="match status" value="1"/>
</dbReference>
<dbReference type="InterPro" id="IPR029071">
    <property type="entry name" value="Ubiquitin-like_domsf"/>
</dbReference>
<dbReference type="InterPro" id="IPR015496">
    <property type="entry name" value="Ubiquilin"/>
</dbReference>
<dbReference type="PANTHER" id="PTHR10677">
    <property type="entry name" value="UBIQUILIN"/>
    <property type="match status" value="1"/>
</dbReference>
<dbReference type="Gene3D" id="1.10.8.10">
    <property type="entry name" value="DNA helicase RuvA subunit, C-terminal domain"/>
    <property type="match status" value="1"/>
</dbReference>
<dbReference type="Proteomes" id="UP000192758">
    <property type="component" value="Unassembled WGS sequence"/>
</dbReference>
<dbReference type="Pfam" id="PF23195">
    <property type="entry name" value="UBQLN1"/>
    <property type="match status" value="1"/>
</dbReference>
<name>A0A1W0E8W3_9MICR</name>
<proteinExistence type="predicted"/>
<comment type="caution">
    <text evidence="1">The sequence shown here is derived from an EMBL/GenBank/DDBJ whole genome shotgun (WGS) entry which is preliminary data.</text>
</comment>
<dbReference type="PANTHER" id="PTHR10677:SF3">
    <property type="entry name" value="FI07626P-RELATED"/>
    <property type="match status" value="1"/>
</dbReference>
<protein>
    <recommendedName>
        <fullName evidence="3">UBA domain-containing protein</fullName>
    </recommendedName>
</protein>
<dbReference type="InterPro" id="IPR009060">
    <property type="entry name" value="UBA-like_sf"/>
</dbReference>
<dbReference type="AlphaFoldDB" id="A0A1W0E8W3"/>
<evidence type="ECO:0000313" key="1">
    <source>
        <dbReference type="EMBL" id="OQS55668.1"/>
    </source>
</evidence>
<dbReference type="EMBL" id="MNPJ01000004">
    <property type="protein sequence ID" value="OQS55668.1"/>
    <property type="molecule type" value="Genomic_DNA"/>
</dbReference>
<evidence type="ECO:0008006" key="3">
    <source>
        <dbReference type="Google" id="ProtNLM"/>
    </source>
</evidence>
<accession>A0A1W0E8W3</accession>
<dbReference type="SUPFAM" id="SSF54236">
    <property type="entry name" value="Ubiquitin-like"/>
    <property type="match status" value="1"/>
</dbReference>
<evidence type="ECO:0000313" key="2">
    <source>
        <dbReference type="Proteomes" id="UP000192758"/>
    </source>
</evidence>
<dbReference type="GO" id="GO:0031593">
    <property type="term" value="F:polyubiquitin modification-dependent protein binding"/>
    <property type="evidence" value="ECO:0007669"/>
    <property type="project" value="TreeGrafter"/>
</dbReference>
<gene>
    <name evidence="1" type="ORF">EHP00_1388</name>
</gene>